<protein>
    <submittedName>
        <fullName evidence="1">Uncharacterized protein</fullName>
    </submittedName>
</protein>
<accession>A0ABN5GT14</accession>
<organism evidence="1 2">
    <name type="scientific">Phaeobacter inhibens</name>
    <dbReference type="NCBI Taxonomy" id="221822"/>
    <lineage>
        <taxon>Bacteria</taxon>
        <taxon>Pseudomonadati</taxon>
        <taxon>Pseudomonadota</taxon>
        <taxon>Alphaproteobacteria</taxon>
        <taxon>Rhodobacterales</taxon>
        <taxon>Roseobacteraceae</taxon>
        <taxon>Phaeobacter</taxon>
    </lineage>
</organism>
<gene>
    <name evidence="1" type="ORF">PhaeoP66_03798</name>
</gene>
<dbReference type="EMBL" id="CP010705">
    <property type="protein sequence ID" value="AUQ96525.1"/>
    <property type="molecule type" value="Genomic_DNA"/>
</dbReference>
<evidence type="ECO:0000313" key="1">
    <source>
        <dbReference type="EMBL" id="AUQ96525.1"/>
    </source>
</evidence>
<keyword evidence="2" id="KW-1185">Reference proteome</keyword>
<evidence type="ECO:0000313" key="2">
    <source>
        <dbReference type="Proteomes" id="UP000236536"/>
    </source>
</evidence>
<sequence>MTTPHWVAINLVNECGADTPKIGTFCAVLGHATYLSDAIGTDLFLSLFLRSLLKIQFIQSDTWMLEGLGRCFSIRFQKMAFLRRKIIFKAILLMTED</sequence>
<reference evidence="1 2" key="1">
    <citation type="journal article" date="2017" name="Genome Biol. Evol.">
        <title>Trajectories and Drivers of Genome Evolution in Surface-Associated Marine Phaeobacter.</title>
        <authorList>
            <person name="Freese H.M."/>
            <person name="Sikorski J."/>
            <person name="Bunk B."/>
            <person name="Scheuner C."/>
            <person name="Meier-Kolthoff J.P."/>
            <person name="Sproer C."/>
            <person name="Gram L."/>
            <person name="Overmann J."/>
        </authorList>
    </citation>
    <scope>NUCLEOTIDE SEQUENCE [LARGE SCALE GENOMIC DNA]</scope>
    <source>
        <strain evidence="1 2">P66</strain>
    </source>
</reference>
<proteinExistence type="predicted"/>
<name>A0ABN5GT14_9RHOB</name>
<reference evidence="1 2" key="2">
    <citation type="journal article" date="2017" name="Int. J. Syst. Evol. Microbiol.">
        <title>Adaptation of Surface-Associated Bacteria to the Open Ocean: A Genomically Distinct Subpopulation of Phaeobacter gallaeciensis Colonizes Pacific Mesozooplankton.</title>
        <authorList>
            <person name="Freese H.M."/>
            <person name="Methner A."/>
            <person name="Overmann J."/>
        </authorList>
    </citation>
    <scope>NUCLEOTIDE SEQUENCE [LARGE SCALE GENOMIC DNA]</scope>
    <source>
        <strain evidence="1 2">P66</strain>
    </source>
</reference>
<dbReference type="Proteomes" id="UP000236536">
    <property type="component" value="Chromosome"/>
</dbReference>